<proteinExistence type="predicted"/>
<dbReference type="PANTHER" id="PTHR45713:SF11">
    <property type="entry name" value="FUCOLECTIN TACHYLECTIN-4 PENTRAXIN-1 DOMAIN-CONTAINING PROTEIN"/>
    <property type="match status" value="1"/>
</dbReference>
<evidence type="ECO:0000313" key="3">
    <source>
        <dbReference type="Proteomes" id="UP000243217"/>
    </source>
</evidence>
<feature type="non-terminal residue" evidence="2">
    <location>
        <position position="3390"/>
    </location>
</feature>
<organism evidence="2 3">
    <name type="scientific">Thraustotheca clavata</name>
    <dbReference type="NCBI Taxonomy" id="74557"/>
    <lineage>
        <taxon>Eukaryota</taxon>
        <taxon>Sar</taxon>
        <taxon>Stramenopiles</taxon>
        <taxon>Oomycota</taxon>
        <taxon>Saprolegniomycetes</taxon>
        <taxon>Saprolegniales</taxon>
        <taxon>Achlyaceae</taxon>
        <taxon>Thraustotheca</taxon>
    </lineage>
</organism>
<feature type="non-terminal residue" evidence="2">
    <location>
        <position position="1"/>
    </location>
</feature>
<dbReference type="Gene3D" id="2.60.120.260">
    <property type="entry name" value="Galactose-binding domain-like"/>
    <property type="match status" value="1"/>
</dbReference>
<dbReference type="Pfam" id="PF14240">
    <property type="entry name" value="YHYH"/>
    <property type="match status" value="1"/>
</dbReference>
<evidence type="ECO:0000313" key="2">
    <source>
        <dbReference type="EMBL" id="OQR82123.1"/>
    </source>
</evidence>
<dbReference type="SUPFAM" id="SSF49785">
    <property type="entry name" value="Galactose-binding domain-like"/>
    <property type="match status" value="1"/>
</dbReference>
<name>A0A1V9Y8T7_9STRA</name>
<dbReference type="EMBL" id="JNBS01004836">
    <property type="protein sequence ID" value="OQR82123.1"/>
    <property type="molecule type" value="Genomic_DNA"/>
</dbReference>
<dbReference type="OrthoDB" id="536979at2759"/>
<accession>A0A1V9Y8T7</accession>
<dbReference type="InterPro" id="IPR025924">
    <property type="entry name" value="YHYH_dom"/>
</dbReference>
<dbReference type="InterPro" id="IPR008979">
    <property type="entry name" value="Galactose-bd-like_sf"/>
</dbReference>
<feature type="domain" description="YHYH" evidence="1">
    <location>
        <begin position="2517"/>
        <end position="2618"/>
    </location>
</feature>
<gene>
    <name evidence="2" type="ORF">THRCLA_23240</name>
</gene>
<sequence length="3390" mass="362228">SFTAGVPLTLTPIIGACAPFAGAIQTIDIAANAAITAGGFRVGHGQLSPSPCLNFDISADNLQATLVNLFNGFLAVGVTRQDFSLSRRYTITFFDTSLASKSIYISTTGCTAFACVGGACTTSSVTANADYTVTQALTPTMAFRYIVQTGDNIHSLNVLSLSPGIQRAYSTPSLPVNNVIPSVLSLPKLQLSASSGPSITSISSIMPNGVYSTGDCLFLSVVFSQNVLVKGSPLLELNSRGQAVYLSGNLSSVLTFQYKILPGENTAHLDCYSAFSLRLVNSGIFYQDPTTQSLTPAIVTLPVGAGSVSSLFTQNTISIDENNPSIVALASSKANGLYGFGEVIDFVVQFSYPVLISGTPSFTLTSGGIAYFTFSGARQIIDIGTEASTPITSGQYAMSYGGALTDCINFNDPAMLQAQLLTIPAVAAIGITSVSAIAYGMGTRMIVNFATSDIHAAPKALVPLQIPQCLPLIAGQNDNNLVRQGLDNYVTFRYTVGVADSTLNLDKSLVTISLNGGLIQRRSRVPSIIAQLTLPNVANLNVQINGAPPTILQVNMLTSGGIYGVAYPPIPSPASAKPGQIVFTIVFSQAVVFMGTVTITMNTGTAAIFLSQINPTTFSFVYTIQTGVQTPSLEFNNPATALNGNIVTLSTSNSQPVVSTLPLLGLTGTNIIQIQSNLPAAVVGVSSKHSNGVYGAGEVIDIQVSFSNQVTLFSGFNKNPRVAANAPDILTVGTLTYIAWSEQPSISNSVVYVSTFDGTNYLDITTVNGVNRSPTGKADHPKLWLFKGIVYLSWDEDGIINIAQFNGNLNAPVWSFIYFMAMNAKMDAIATKPKLLDYLDTLFVVWTEYRTLNPSLSVVRVASLDSTQQWTFYDSKVQQYGLNKNPQMTAMDPTISEFNVQLYIAWAESNGTCNNIQMSMFALSSMTFVPIPQIGGNSPNYMTAFAPSFSTLKTSRGTLFKLHWSTYNSSAKNPLLHVATIYPQYWKEDATKEVVLGKNIKPVVCQDTTYTAWLSPRFGASHLLSGTLNSSSALITSISPSLNHNTSNEVFDIAIACMPNSLGLVWTEYDGISIKVRLQTTPYTLPFQWKEVPTDSPTLSLSSGLVALCTNFSASSGTLWNFELVVPMSSPNIALLNVVSMTTNRAFMQSNQNNANANLVVFPNAQDSRSLGFSNQISINTQPPTVVDVSTNTTSGTYGVGQLLYIIITFSAPVIVLPCSDNSLSPLLLYFESFTPSMDGITNHPATYLGGNGTTTLVMNYTTLPFDTFKTFDYSLVTALKLNPACTTSNVLRQSTYPSMNANLLLPQPGAGHSISRTQIAISNAAPIILSMQVRNTSGTYYPGDVLVIDVTFSLPVVVFGTPSLWLSVQPNNVVSQAFYLSGSGTSVLTFMYSVGLTDSGLMMLYDERIQTIGVNFVHGLKLNGGTILRMSTYPITQAIVVCPAPGTPGSIDTTNAITLSSNAPTILGITTMKASGTYDVGDTVDLEITFSGKVVVTGSLLLLLNVNSRYAYYTGGSGTTTLTFLYKIVWQDSAFPLDHLGTQALIIQQLDFASSLAPNAATISLLSTNPVLPANLTMPLTTPPSQVNAPTNLYRSGHIINIRTDGLRVLQLTTTTPNGTYAEGQVIQILVQFTLSVTVTGIPTLLLNVPTNALYTSGSRTTTLIFTYTVRAGDITPTLEVASNYALTITGTQSISDVNGLPAPLTLPIAGSGSSLSDNAALQISGIAPTVLSISGLSGTYAAGDTFTIKVTFSMLVVVSGTAPTLALNSGRSATYSSGSGTTVLLFVYTVSQGDNGILDCASILALTGTIRAQSTTPTTPANLILPAPGSSGSLSATSSIVLISNAPAIVAVTFVNIPYRTNVVCGTGDVIQIRVKFSSRITVLPTLSPTLTLGTRGVSNSIASYIGGSQSQYLYFTYTVRASDVASSLDYLAPNALSGSIFLFSAAPLVAANLALPPLGLGASLNSFAQVQICNNCPRVVSVTGPPTGVYSAGYVLVLSITFTSPVIIVSGQLQVRLAMALDRYGDYSAGNGTSTLQFSYTVQIGDDTYPVETSNIYSLFGGKVVSKASPILLASLSLPPPGAPGSLSSTSQIRIDTSAPQLLQVATTTPDGTYGPGQVIFIQLTYSYPVVVTGAPTLTLALESQQTRTAIYIPFTSTPTTLQFQYTVQVGDSAFRLDYMRVCSTSMSVLELEAYDTAATGLGCLPSGSALSLNGGTIKAASTTPTVDASLDLPSVNPWPAMRYINQNATILYSFKGIPNVGNNTLDPPQPQSTCLFTVEGQQVLILGNGIPNHAFPSYLQTTSYLFELPRYPSIGFNLQRPIGMVGILINGVPINNSMVPISGDACGGAIDPMGRYMYINYPACFPNSGLIGYILDGYPLHSGPVLGQLDECNGRMGRDGVYRYYLNATSIATTGTFIPCFKGKIAVANMAYRYNFEEVSAIHGFGASSINLNHLQVVPADISGLWLNPLSVTVTTTAQTIIVTSTGIPEGRYGPFPNAYNPNYIKPQNYQFLLPRKTTWMPTPTALPLGKVGVMLNGIPFYNHMHADGYSLLDVRIASHLILDMCNGYLGASGAYRYYGPPDCLLDSLGDITGTPSPIIGYAFDGYPIYGRYDNTGALATELDRCNGKILPDGTYGYFVSDTPPYTIGCYRGVPIDTSVSVPVYHSLSSSSSITISPLPPFIRDITSQRAPGIFVMGEQIDFRVMWSAPVTITGTPLLTLSVYNNVTLIRATAAYNPSTSTSTVSVFIYTVGTQEYIADIGIASTAALTLPGGASILRQATIPTLPANLLCPASAMSLSNRVQTADQIQVKIQGLYHSNASVLSGVLLHNGINASLFQPISDKSYIYGRPMMKKDISEPGIVDKTTGIGWDYSFVDMTFGSNLALLGIATQSSTFGPSGIAQHAIDGNRSPYYSRLSATRTSGNALMDPSPWWQLRLIQPSTIGTIKLFKVTQEPSQFEVQIVTTSGPIMTAGTFRLVFNGCTTSPISVNAFAMRTDETIQTTGTSMQALLEPCTGQLSVTRGPIQRLGGYSWSITFLQTLGNLPLMTVSDITQPTLQVGVSTLFDGTDNVWYGYQTQILNLFDTLFPCYIMVFDAMATMTFESLADALQMAVWSKRIDSGDIETTIILPRGIVGQYIRIQHQYHTLLSLAEVEVYSDYQRSFSTYSEGSPIQKAFYIDPSTVQSFAPEVSFNYAFSGQSIRNQWALVIKDTSIPQGVGTFGGLSGWVLTITNTAGTTMTYYMDIAAHVQTLPKYGQLLMDIGQTKVDHLDSDQNYYLDTTEALTFLTTYYPLYPLLDTYKQYQYLQDVLNTYATYGRVPIWGEMGLQRWRPQGICQDCILGKSNVELYNSASGALLNTFILKARGIQFRPFNSMGAGKFTKLSA</sequence>
<dbReference type="PANTHER" id="PTHR45713">
    <property type="entry name" value="FTP DOMAIN-CONTAINING PROTEIN"/>
    <property type="match status" value="1"/>
</dbReference>
<dbReference type="Proteomes" id="UP000243217">
    <property type="component" value="Unassembled WGS sequence"/>
</dbReference>
<dbReference type="STRING" id="74557.A0A1V9Y8T7"/>
<comment type="caution">
    <text evidence="2">The sequence shown here is derived from an EMBL/GenBank/DDBJ whole genome shotgun (WGS) entry which is preliminary data.</text>
</comment>
<protein>
    <recommendedName>
        <fullName evidence="1">YHYH domain-containing protein</fullName>
    </recommendedName>
</protein>
<reference evidence="2 3" key="1">
    <citation type="journal article" date="2014" name="Genome Biol. Evol.">
        <title>The secreted proteins of Achlya hypogyna and Thraustotheca clavata identify the ancestral oomycete secretome and reveal gene acquisitions by horizontal gene transfer.</title>
        <authorList>
            <person name="Misner I."/>
            <person name="Blouin N."/>
            <person name="Leonard G."/>
            <person name="Richards T.A."/>
            <person name="Lane C.E."/>
        </authorList>
    </citation>
    <scope>NUCLEOTIDE SEQUENCE [LARGE SCALE GENOMIC DNA]</scope>
    <source>
        <strain evidence="2 3">ATCC 34112</strain>
    </source>
</reference>
<dbReference type="InterPro" id="IPR051941">
    <property type="entry name" value="BG_Antigen-Binding_Lectin"/>
</dbReference>
<keyword evidence="3" id="KW-1185">Reference proteome</keyword>
<evidence type="ECO:0000259" key="1">
    <source>
        <dbReference type="Pfam" id="PF14240"/>
    </source>
</evidence>